<dbReference type="AlphaFoldDB" id="A0A0D2KG20"/>
<dbReference type="RefSeq" id="XP_016629741.1">
    <property type="nucleotide sequence ID" value="XM_016779234.1"/>
</dbReference>
<organism evidence="2 3">
    <name type="scientific">Fonsecaea multimorphosa CBS 102226</name>
    <dbReference type="NCBI Taxonomy" id="1442371"/>
    <lineage>
        <taxon>Eukaryota</taxon>
        <taxon>Fungi</taxon>
        <taxon>Dikarya</taxon>
        <taxon>Ascomycota</taxon>
        <taxon>Pezizomycotina</taxon>
        <taxon>Eurotiomycetes</taxon>
        <taxon>Chaetothyriomycetidae</taxon>
        <taxon>Chaetothyriales</taxon>
        <taxon>Herpotrichiellaceae</taxon>
        <taxon>Fonsecaea</taxon>
    </lineage>
</organism>
<evidence type="ECO:0000313" key="3">
    <source>
        <dbReference type="Proteomes" id="UP000053411"/>
    </source>
</evidence>
<feature type="region of interest" description="Disordered" evidence="1">
    <location>
        <begin position="54"/>
        <end position="156"/>
    </location>
</feature>
<accession>A0A0D2KG20</accession>
<dbReference type="EMBL" id="KN848081">
    <property type="protein sequence ID" value="KIX95618.1"/>
    <property type="molecule type" value="Genomic_DNA"/>
</dbReference>
<evidence type="ECO:0000313" key="2">
    <source>
        <dbReference type="EMBL" id="KIX95618.1"/>
    </source>
</evidence>
<evidence type="ECO:0000256" key="1">
    <source>
        <dbReference type="SAM" id="MobiDB-lite"/>
    </source>
</evidence>
<protein>
    <recommendedName>
        <fullName evidence="4">AT hook motif protein</fullName>
    </recommendedName>
</protein>
<feature type="compositionally biased region" description="Basic residues" evidence="1">
    <location>
        <begin position="76"/>
        <end position="86"/>
    </location>
</feature>
<feature type="compositionally biased region" description="Acidic residues" evidence="1">
    <location>
        <begin position="135"/>
        <end position="156"/>
    </location>
</feature>
<dbReference type="GeneID" id="27714484"/>
<gene>
    <name evidence="2" type="ORF">Z520_08738</name>
</gene>
<dbReference type="Proteomes" id="UP000053411">
    <property type="component" value="Unassembled WGS sequence"/>
</dbReference>
<feature type="compositionally biased region" description="Low complexity" evidence="1">
    <location>
        <begin position="110"/>
        <end position="128"/>
    </location>
</feature>
<dbReference type="STRING" id="1442371.A0A0D2KG20"/>
<keyword evidence="3" id="KW-1185">Reference proteome</keyword>
<dbReference type="OrthoDB" id="5418867at2759"/>
<name>A0A0D2KG20_9EURO</name>
<sequence>MPMTWDADADARLFAAVLATSEIKIDYPAVAARMGNGCSAKAVTHRITNIKNKAKSLEDGDAPLPTPAASNGAAGGRKRGPNKAKSTKANDSEDADGAAAKPAAKKRKTTANGAKSAGTKKATAPEAAEPVKKDEEEDENDEAVGSDEEAKDEESA</sequence>
<evidence type="ECO:0008006" key="4">
    <source>
        <dbReference type="Google" id="ProtNLM"/>
    </source>
</evidence>
<dbReference type="VEuPathDB" id="FungiDB:Z520_08738"/>
<reference evidence="2 3" key="1">
    <citation type="submission" date="2015-01" db="EMBL/GenBank/DDBJ databases">
        <title>The Genome Sequence of Fonsecaea multimorphosa CBS 102226.</title>
        <authorList>
            <consortium name="The Broad Institute Genomics Platform"/>
            <person name="Cuomo C."/>
            <person name="de Hoog S."/>
            <person name="Gorbushina A."/>
            <person name="Stielow B."/>
            <person name="Teixiera M."/>
            <person name="Abouelleil A."/>
            <person name="Chapman S.B."/>
            <person name="Priest M."/>
            <person name="Young S.K."/>
            <person name="Wortman J."/>
            <person name="Nusbaum C."/>
            <person name="Birren B."/>
        </authorList>
    </citation>
    <scope>NUCLEOTIDE SEQUENCE [LARGE SCALE GENOMIC DNA]</scope>
    <source>
        <strain evidence="2 3">CBS 102226</strain>
    </source>
</reference>
<proteinExistence type="predicted"/>